<comment type="caution">
    <text evidence="6">The sequence shown here is derived from an EMBL/GenBank/DDBJ whole genome shotgun (WGS) entry which is preliminary data.</text>
</comment>
<evidence type="ECO:0000313" key="6">
    <source>
        <dbReference type="EMBL" id="KAI7732240.1"/>
    </source>
</evidence>
<dbReference type="InterPro" id="IPR010666">
    <property type="entry name" value="Znf_GRF"/>
</dbReference>
<dbReference type="AlphaFoldDB" id="A0AAD5BZN0"/>
<dbReference type="GO" id="GO:0008270">
    <property type="term" value="F:zinc ion binding"/>
    <property type="evidence" value="ECO:0007669"/>
    <property type="project" value="UniProtKB-KW"/>
</dbReference>
<dbReference type="PANTHER" id="PTHR33248">
    <property type="entry name" value="ZINC ION-BINDING PROTEIN"/>
    <property type="match status" value="1"/>
</dbReference>
<dbReference type="Proteomes" id="UP001206925">
    <property type="component" value="Unassembled WGS sequence"/>
</dbReference>
<organism evidence="6 7">
    <name type="scientific">Ambrosia artemisiifolia</name>
    <name type="common">Common ragweed</name>
    <dbReference type="NCBI Taxonomy" id="4212"/>
    <lineage>
        <taxon>Eukaryota</taxon>
        <taxon>Viridiplantae</taxon>
        <taxon>Streptophyta</taxon>
        <taxon>Embryophyta</taxon>
        <taxon>Tracheophyta</taxon>
        <taxon>Spermatophyta</taxon>
        <taxon>Magnoliopsida</taxon>
        <taxon>eudicotyledons</taxon>
        <taxon>Gunneridae</taxon>
        <taxon>Pentapetalae</taxon>
        <taxon>asterids</taxon>
        <taxon>campanulids</taxon>
        <taxon>Asterales</taxon>
        <taxon>Asteraceae</taxon>
        <taxon>Asteroideae</taxon>
        <taxon>Heliantheae alliance</taxon>
        <taxon>Heliantheae</taxon>
        <taxon>Ambrosia</taxon>
    </lineage>
</organism>
<evidence type="ECO:0000259" key="5">
    <source>
        <dbReference type="PROSITE" id="PS51999"/>
    </source>
</evidence>
<keyword evidence="3" id="KW-0862">Zinc</keyword>
<evidence type="ECO:0000256" key="4">
    <source>
        <dbReference type="PROSITE-ProRule" id="PRU01343"/>
    </source>
</evidence>
<evidence type="ECO:0000313" key="7">
    <source>
        <dbReference type="Proteomes" id="UP001206925"/>
    </source>
</evidence>
<gene>
    <name evidence="6" type="ORF">M8C21_011449</name>
</gene>
<protein>
    <recommendedName>
        <fullName evidence="5">GRF-type domain-containing protein</fullName>
    </recommendedName>
</protein>
<dbReference type="PROSITE" id="PS51999">
    <property type="entry name" value="ZF_GRF"/>
    <property type="match status" value="1"/>
</dbReference>
<reference evidence="6" key="1">
    <citation type="submission" date="2022-06" db="EMBL/GenBank/DDBJ databases">
        <title>Uncovering the hologenomic basis of an extraordinary plant invasion.</title>
        <authorList>
            <person name="Bieker V.C."/>
            <person name="Martin M.D."/>
            <person name="Gilbert T."/>
            <person name="Hodgins K."/>
            <person name="Battlay P."/>
            <person name="Petersen B."/>
            <person name="Wilson J."/>
        </authorList>
    </citation>
    <scope>NUCLEOTIDE SEQUENCE</scope>
    <source>
        <strain evidence="6">AA19_3_7</strain>
        <tissue evidence="6">Leaf</tissue>
    </source>
</reference>
<sequence length="164" mass="18652">FKRSIIPSSKIEASFQVQRSKHPTSYLSFLGPKLLLQSSLITELVMSFSSSSVSSRRFDMPDELCRCGAPTCYRISRTRENPGRRFLCCVSSSSTNHNRYCINEQKGKCGWIKWADNLDCPRCERLIPALVRSLNDKEEEAKAKTKEVWKLKIAIGILVLSFVV</sequence>
<keyword evidence="7" id="KW-1185">Reference proteome</keyword>
<evidence type="ECO:0000256" key="2">
    <source>
        <dbReference type="ARBA" id="ARBA00022771"/>
    </source>
</evidence>
<evidence type="ECO:0000256" key="3">
    <source>
        <dbReference type="ARBA" id="ARBA00022833"/>
    </source>
</evidence>
<accession>A0AAD5BZN0</accession>
<keyword evidence="2 4" id="KW-0863">Zinc-finger</keyword>
<name>A0AAD5BZN0_AMBAR</name>
<keyword evidence="1" id="KW-0479">Metal-binding</keyword>
<feature type="non-terminal residue" evidence="6">
    <location>
        <position position="1"/>
    </location>
</feature>
<proteinExistence type="predicted"/>
<dbReference type="EMBL" id="JAMZMK010010275">
    <property type="protein sequence ID" value="KAI7732240.1"/>
    <property type="molecule type" value="Genomic_DNA"/>
</dbReference>
<evidence type="ECO:0000256" key="1">
    <source>
        <dbReference type="ARBA" id="ARBA00022723"/>
    </source>
</evidence>
<feature type="non-terminal residue" evidence="6">
    <location>
        <position position="164"/>
    </location>
</feature>
<feature type="domain" description="GRF-type" evidence="5">
    <location>
        <begin position="65"/>
        <end position="118"/>
    </location>
</feature>